<evidence type="ECO:0000313" key="2">
    <source>
        <dbReference type="Proteomes" id="UP000542210"/>
    </source>
</evidence>
<dbReference type="EMBL" id="JACHND010000001">
    <property type="protein sequence ID" value="MBB4699269.1"/>
    <property type="molecule type" value="Genomic_DNA"/>
</dbReference>
<name>A0A7W7D2T2_9ACTN</name>
<dbReference type="Proteomes" id="UP000542210">
    <property type="component" value="Unassembled WGS sequence"/>
</dbReference>
<dbReference type="RefSeq" id="WP_184876675.1">
    <property type="nucleotide sequence ID" value="NZ_BOOV01000021.1"/>
</dbReference>
<proteinExistence type="predicted"/>
<comment type="caution">
    <text evidence="1">The sequence shown here is derived from an EMBL/GenBank/DDBJ whole genome shotgun (WGS) entry which is preliminary data.</text>
</comment>
<gene>
    <name evidence="1" type="ORF">BJ982_000813</name>
</gene>
<sequence>MLQHPPRSGKRRDWYAIGSAIRALLLLALTAVDDWVSAVTGIRPIRWHARRAADVARQAWWLALYGPPAEPGPDGIYDAEVVDDEKKEGGR</sequence>
<protein>
    <submittedName>
        <fullName evidence="1">Uncharacterized protein</fullName>
    </submittedName>
</protein>
<keyword evidence="2" id="KW-1185">Reference proteome</keyword>
<accession>A0A7W7D2T2</accession>
<reference evidence="1 2" key="1">
    <citation type="submission" date="2020-08" db="EMBL/GenBank/DDBJ databases">
        <title>Sequencing the genomes of 1000 actinobacteria strains.</title>
        <authorList>
            <person name="Klenk H.-P."/>
        </authorList>
    </citation>
    <scope>NUCLEOTIDE SEQUENCE [LARGE SCALE GENOMIC DNA]</scope>
    <source>
        <strain evidence="1 2">DSM 45784</strain>
    </source>
</reference>
<organism evidence="1 2">
    <name type="scientific">Sphaerisporangium siamense</name>
    <dbReference type="NCBI Taxonomy" id="795645"/>
    <lineage>
        <taxon>Bacteria</taxon>
        <taxon>Bacillati</taxon>
        <taxon>Actinomycetota</taxon>
        <taxon>Actinomycetes</taxon>
        <taxon>Streptosporangiales</taxon>
        <taxon>Streptosporangiaceae</taxon>
        <taxon>Sphaerisporangium</taxon>
    </lineage>
</organism>
<dbReference type="AlphaFoldDB" id="A0A7W7D2T2"/>
<evidence type="ECO:0000313" key="1">
    <source>
        <dbReference type="EMBL" id="MBB4699269.1"/>
    </source>
</evidence>